<protein>
    <submittedName>
        <fullName evidence="3">SFRICE_028583</fullName>
    </submittedName>
</protein>
<evidence type="ECO:0000313" key="3">
    <source>
        <dbReference type="EMBL" id="SOQ57707.1"/>
    </source>
</evidence>
<feature type="region of interest" description="Disordered" evidence="1">
    <location>
        <begin position="111"/>
        <end position="133"/>
    </location>
</feature>
<evidence type="ECO:0000256" key="2">
    <source>
        <dbReference type="SAM" id="SignalP"/>
    </source>
</evidence>
<organism evidence="3">
    <name type="scientific">Spodoptera frugiperda</name>
    <name type="common">Fall armyworm</name>
    <dbReference type="NCBI Taxonomy" id="7108"/>
    <lineage>
        <taxon>Eukaryota</taxon>
        <taxon>Metazoa</taxon>
        <taxon>Ecdysozoa</taxon>
        <taxon>Arthropoda</taxon>
        <taxon>Hexapoda</taxon>
        <taxon>Insecta</taxon>
        <taxon>Pterygota</taxon>
        <taxon>Neoptera</taxon>
        <taxon>Endopterygota</taxon>
        <taxon>Lepidoptera</taxon>
        <taxon>Glossata</taxon>
        <taxon>Ditrysia</taxon>
        <taxon>Noctuoidea</taxon>
        <taxon>Noctuidae</taxon>
        <taxon>Amphipyrinae</taxon>
        <taxon>Spodoptera</taxon>
    </lineage>
</organism>
<sequence length="133" mass="14290">MASHFLICLTLSLVFLSVNCFIINNNGQQSSDVIHGQNAARHTSASRFRRQSPLLGYKNYAQAVQPSVVVVPGVPNTVYRGSSYGTQSVPYGTQAAGYGVNRAPTVVVSVPDSSSCKKSTKKKKKILSDLAEK</sequence>
<dbReference type="EMBL" id="ODYU01011773">
    <property type="protein sequence ID" value="SOQ57707.1"/>
    <property type="molecule type" value="Genomic_DNA"/>
</dbReference>
<proteinExistence type="predicted"/>
<accession>A0A2H1WXI7</accession>
<feature type="signal peptide" evidence="2">
    <location>
        <begin position="1"/>
        <end position="20"/>
    </location>
</feature>
<evidence type="ECO:0000256" key="1">
    <source>
        <dbReference type="SAM" id="MobiDB-lite"/>
    </source>
</evidence>
<feature type="chain" id="PRO_5013682098" evidence="2">
    <location>
        <begin position="21"/>
        <end position="133"/>
    </location>
</feature>
<keyword evidence="2" id="KW-0732">Signal</keyword>
<name>A0A2H1WXI7_SPOFR</name>
<gene>
    <name evidence="3" type="ORF">SFRICE_028583</name>
</gene>
<dbReference type="AlphaFoldDB" id="A0A2H1WXI7"/>
<reference evidence="3" key="1">
    <citation type="submission" date="2016-07" db="EMBL/GenBank/DDBJ databases">
        <authorList>
            <person name="Bretaudeau A."/>
        </authorList>
    </citation>
    <scope>NUCLEOTIDE SEQUENCE</scope>
    <source>
        <strain evidence="3">Rice</strain>
        <tissue evidence="3">Whole body</tissue>
    </source>
</reference>